<evidence type="ECO:0000313" key="3">
    <source>
        <dbReference type="Proteomes" id="UP001189429"/>
    </source>
</evidence>
<evidence type="ECO:0000256" key="1">
    <source>
        <dbReference type="SAM" id="MobiDB-lite"/>
    </source>
</evidence>
<comment type="caution">
    <text evidence="2">The sequence shown here is derived from an EMBL/GenBank/DDBJ whole genome shotgun (WGS) entry which is preliminary data.</text>
</comment>
<gene>
    <name evidence="2" type="ORF">PCOR1329_LOCUS65306</name>
</gene>
<feature type="region of interest" description="Disordered" evidence="1">
    <location>
        <begin position="41"/>
        <end position="113"/>
    </location>
</feature>
<dbReference type="Proteomes" id="UP001189429">
    <property type="component" value="Unassembled WGS sequence"/>
</dbReference>
<protein>
    <recommendedName>
        <fullName evidence="4">Nucleolar protein 16</fullName>
    </recommendedName>
</protein>
<keyword evidence="3" id="KW-1185">Reference proteome</keyword>
<proteinExistence type="predicted"/>
<accession>A0ABN9W9Q3</accession>
<dbReference type="EMBL" id="CAUYUJ010018358">
    <property type="protein sequence ID" value="CAK0882950.1"/>
    <property type="molecule type" value="Genomic_DNA"/>
</dbReference>
<reference evidence="2" key="1">
    <citation type="submission" date="2023-10" db="EMBL/GenBank/DDBJ databases">
        <authorList>
            <person name="Chen Y."/>
            <person name="Shah S."/>
            <person name="Dougan E. K."/>
            <person name="Thang M."/>
            <person name="Chan C."/>
        </authorList>
    </citation>
    <scope>NUCLEOTIDE SEQUENCE [LARGE SCALE GENOMIC DNA]</scope>
</reference>
<organism evidence="2 3">
    <name type="scientific">Prorocentrum cordatum</name>
    <dbReference type="NCBI Taxonomy" id="2364126"/>
    <lineage>
        <taxon>Eukaryota</taxon>
        <taxon>Sar</taxon>
        <taxon>Alveolata</taxon>
        <taxon>Dinophyceae</taxon>
        <taxon>Prorocentrales</taxon>
        <taxon>Prorocentraceae</taxon>
        <taxon>Prorocentrum</taxon>
    </lineage>
</organism>
<evidence type="ECO:0008006" key="4">
    <source>
        <dbReference type="Google" id="ProtNLM"/>
    </source>
</evidence>
<feature type="non-terminal residue" evidence="2">
    <location>
        <position position="1"/>
    </location>
</feature>
<name>A0ABN9W9Q3_9DINO</name>
<sequence>ERLDKLEMQLVRWFDYNYKADPKKYRKMCKKITKLKATTLKDRGLRPLAGGARDRTHRAPSRAQAQVSGPHEPAARGGEARRGRSSQARRGSPPPTHPSQQFASAALACPQAS</sequence>
<evidence type="ECO:0000313" key="2">
    <source>
        <dbReference type="EMBL" id="CAK0882950.1"/>
    </source>
</evidence>